<keyword evidence="1" id="KW-0547">Nucleotide-binding</keyword>
<evidence type="ECO:0000256" key="2">
    <source>
        <dbReference type="ARBA" id="ARBA00022801"/>
    </source>
</evidence>
<reference evidence="5 6" key="1">
    <citation type="submission" date="2016-10" db="EMBL/GenBank/DDBJ databases">
        <authorList>
            <person name="de Groot N.N."/>
        </authorList>
    </citation>
    <scope>NUCLEOTIDE SEQUENCE [LARGE SCALE GENOMIC DNA]</scope>
    <source>
        <strain evidence="5 6">DSM 23421</strain>
    </source>
</reference>
<dbReference type="PANTHER" id="PTHR34698:SF2">
    <property type="entry name" value="5-OXOPROLINASE SUBUNIT B"/>
    <property type="match status" value="1"/>
</dbReference>
<protein>
    <submittedName>
        <fullName evidence="5">Sensor histidine kinase inhibitor, KipI family</fullName>
    </submittedName>
</protein>
<keyword evidence="2" id="KW-0378">Hydrolase</keyword>
<dbReference type="PANTHER" id="PTHR34698">
    <property type="entry name" value="5-OXOPROLINASE SUBUNIT B"/>
    <property type="match status" value="1"/>
</dbReference>
<dbReference type="Gene3D" id="3.30.1360.40">
    <property type="match status" value="1"/>
</dbReference>
<dbReference type="Gene3D" id="2.40.100.10">
    <property type="entry name" value="Cyclophilin-like"/>
    <property type="match status" value="1"/>
</dbReference>
<organism evidence="5 6">
    <name type="scientific">Pricia antarctica</name>
    <dbReference type="NCBI Taxonomy" id="641691"/>
    <lineage>
        <taxon>Bacteria</taxon>
        <taxon>Pseudomonadati</taxon>
        <taxon>Bacteroidota</taxon>
        <taxon>Flavobacteriia</taxon>
        <taxon>Flavobacteriales</taxon>
        <taxon>Flavobacteriaceae</taxon>
        <taxon>Pricia</taxon>
    </lineage>
</organism>
<evidence type="ECO:0000256" key="1">
    <source>
        <dbReference type="ARBA" id="ARBA00022741"/>
    </source>
</evidence>
<dbReference type="InterPro" id="IPR003833">
    <property type="entry name" value="CT_C_D"/>
</dbReference>
<dbReference type="GO" id="GO:0016787">
    <property type="term" value="F:hydrolase activity"/>
    <property type="evidence" value="ECO:0007669"/>
    <property type="project" value="UniProtKB-KW"/>
</dbReference>
<dbReference type="Pfam" id="PF02682">
    <property type="entry name" value="CT_C_D"/>
    <property type="match status" value="1"/>
</dbReference>
<evidence type="ECO:0000256" key="3">
    <source>
        <dbReference type="ARBA" id="ARBA00022840"/>
    </source>
</evidence>
<dbReference type="GO" id="GO:0005524">
    <property type="term" value="F:ATP binding"/>
    <property type="evidence" value="ECO:0007669"/>
    <property type="project" value="UniProtKB-KW"/>
</dbReference>
<dbReference type="SMART" id="SM00796">
    <property type="entry name" value="AHS1"/>
    <property type="match status" value="1"/>
</dbReference>
<dbReference type="AlphaFoldDB" id="A0A1G7FN77"/>
<dbReference type="InterPro" id="IPR029000">
    <property type="entry name" value="Cyclophilin-like_dom_sf"/>
</dbReference>
<evidence type="ECO:0000313" key="6">
    <source>
        <dbReference type="Proteomes" id="UP000199109"/>
    </source>
</evidence>
<keyword evidence="3" id="KW-0067">ATP-binding</keyword>
<dbReference type="NCBIfam" id="TIGR00370">
    <property type="entry name" value="5-oxoprolinase subunit PxpB"/>
    <property type="match status" value="1"/>
</dbReference>
<dbReference type="SUPFAM" id="SSF50891">
    <property type="entry name" value="Cyclophilin-like"/>
    <property type="match status" value="1"/>
</dbReference>
<proteinExistence type="predicted"/>
<accession>A0A1G7FN77</accession>
<dbReference type="STRING" id="641691.SAMN05421636_107198"/>
<dbReference type="RefSeq" id="WP_091870557.1">
    <property type="nucleotide sequence ID" value="NZ_FNAO01000007.1"/>
</dbReference>
<keyword evidence="6" id="KW-1185">Reference proteome</keyword>
<dbReference type="Proteomes" id="UP000199109">
    <property type="component" value="Unassembled WGS sequence"/>
</dbReference>
<sequence length="245" mass="28209">MTTYDISIRPFGIHSILVEWPNRVEEAILENILQFIQHLKNHCFEDEKWELVPAYNSLTLIHREKPIDFENFKGQLLEWYAADKKEVYREKLLWRLPVCYDLEFGIDLKEISGLLGLSMEEIIKLHTEHRYTVYGIGFLPGFMYLGGIPEVLEVPRKPTPRPKVRKGAVGLAGKQTGIYPQDSPGGWNIIGNCSVPMFDPKKSVPCFVNVGDKVQFYPIERAEYDLHKIEGEVGIYTVEKIILDA</sequence>
<dbReference type="SUPFAM" id="SSF160467">
    <property type="entry name" value="PH0987 N-terminal domain-like"/>
    <property type="match status" value="1"/>
</dbReference>
<evidence type="ECO:0000313" key="5">
    <source>
        <dbReference type="EMBL" id="SDE77258.1"/>
    </source>
</evidence>
<evidence type="ECO:0000259" key="4">
    <source>
        <dbReference type="SMART" id="SM00796"/>
    </source>
</evidence>
<gene>
    <name evidence="5" type="ORF">SAMN05421636_107198</name>
</gene>
<dbReference type="InterPro" id="IPR010016">
    <property type="entry name" value="PxpB"/>
</dbReference>
<name>A0A1G7FN77_9FLAO</name>
<dbReference type="EMBL" id="FNAO01000007">
    <property type="protein sequence ID" value="SDE77258.1"/>
    <property type="molecule type" value="Genomic_DNA"/>
</dbReference>
<dbReference type="OrthoDB" id="9778567at2"/>
<feature type="domain" description="Carboxyltransferase" evidence="4">
    <location>
        <begin position="6"/>
        <end position="208"/>
    </location>
</feature>